<evidence type="ECO:0000313" key="2">
    <source>
        <dbReference type="EMBL" id="CAB1420951.1"/>
    </source>
</evidence>
<feature type="compositionally biased region" description="Polar residues" evidence="1">
    <location>
        <begin position="14"/>
        <end position="29"/>
    </location>
</feature>
<proteinExistence type="predicted"/>
<feature type="region of interest" description="Disordered" evidence="1">
    <location>
        <begin position="64"/>
        <end position="85"/>
    </location>
</feature>
<organism evidence="2 3">
    <name type="scientific">Pleuronectes platessa</name>
    <name type="common">European plaice</name>
    <dbReference type="NCBI Taxonomy" id="8262"/>
    <lineage>
        <taxon>Eukaryota</taxon>
        <taxon>Metazoa</taxon>
        <taxon>Chordata</taxon>
        <taxon>Craniata</taxon>
        <taxon>Vertebrata</taxon>
        <taxon>Euteleostomi</taxon>
        <taxon>Actinopterygii</taxon>
        <taxon>Neopterygii</taxon>
        <taxon>Teleostei</taxon>
        <taxon>Neoteleostei</taxon>
        <taxon>Acanthomorphata</taxon>
        <taxon>Carangaria</taxon>
        <taxon>Pleuronectiformes</taxon>
        <taxon>Pleuronectoidei</taxon>
        <taxon>Pleuronectidae</taxon>
        <taxon>Pleuronectes</taxon>
    </lineage>
</organism>
<sequence length="321" mass="35622">MKMQTAQERALPVTTHSEAGGTENQASSSKLLTNVGFEIQERHSSDRPIQVSLLSSSATTVQPVNRPKFSPVTPPPLETSPSRAAPGCLHWAQSPGAGSHERLQLITRCQSPAADSLNPRIFSLRGSLKSLISVLERTALSTQTRGAESMGDASSLSGFQDLEFDLERRMFSRVLDLIRCSGDIIKWISEEELTNKRGLVEAEEMLWYYSRTWRIRVAEGGGGLKLPRTAPLTGSPTSSLSTNHVIVQSRAGTPMPAHETPCWLWTWSQPDSSRGRVAYTELDMRLSLQLRALHRRDFFHHQRHRAITSSVWACELPGLDL</sequence>
<reference evidence="2" key="1">
    <citation type="submission" date="2020-03" db="EMBL/GenBank/DDBJ databases">
        <authorList>
            <person name="Weist P."/>
        </authorList>
    </citation>
    <scope>NUCLEOTIDE SEQUENCE</scope>
</reference>
<evidence type="ECO:0000313" key="3">
    <source>
        <dbReference type="Proteomes" id="UP001153269"/>
    </source>
</evidence>
<gene>
    <name evidence="2" type="ORF">PLEPLA_LOCUS8828</name>
</gene>
<keyword evidence="3" id="KW-1185">Reference proteome</keyword>
<evidence type="ECO:0000256" key="1">
    <source>
        <dbReference type="SAM" id="MobiDB-lite"/>
    </source>
</evidence>
<name>A0A9N7TXI3_PLEPL</name>
<comment type="caution">
    <text evidence="2">The sequence shown here is derived from an EMBL/GenBank/DDBJ whole genome shotgun (WGS) entry which is preliminary data.</text>
</comment>
<dbReference type="AlphaFoldDB" id="A0A9N7TXI3"/>
<feature type="region of interest" description="Disordered" evidence="1">
    <location>
        <begin position="1"/>
        <end position="29"/>
    </location>
</feature>
<dbReference type="Proteomes" id="UP001153269">
    <property type="component" value="Unassembled WGS sequence"/>
</dbReference>
<accession>A0A9N7TXI3</accession>
<protein>
    <submittedName>
        <fullName evidence="2">Uncharacterized protein</fullName>
    </submittedName>
</protein>
<dbReference type="EMBL" id="CADEAL010000493">
    <property type="protein sequence ID" value="CAB1420951.1"/>
    <property type="molecule type" value="Genomic_DNA"/>
</dbReference>